<dbReference type="AlphaFoldDB" id="A0A9P7F6K3"/>
<dbReference type="EMBL" id="JABBWM010000026">
    <property type="protein sequence ID" value="KAG2108729.1"/>
    <property type="molecule type" value="Genomic_DNA"/>
</dbReference>
<name>A0A9P7F6K3_9AGAM</name>
<sequence>MPRMCNNPNFNICPDYANIWEANNNADKIAWQHQVAEDREEHAHCEQLEEEEQERLKQVRVQEEEATRKEDRKKNKHKFMLIFATGIPDDPAITPCSYMIRKIDKGEYIEIWYFTNDSLDEANLKKTVDDDTMIMSTLADGLSAWVSAVSTCNAHTVINDKDLLFKEFCQACPHMLAAIGEADWLKDRVRIMAKFWRNIQVHKYRSMRNLIGQKALLTYQAE</sequence>
<keyword evidence="3" id="KW-1185">Reference proteome</keyword>
<gene>
    <name evidence="2" type="ORF">F5147DRAFT_773530</name>
</gene>
<evidence type="ECO:0000313" key="3">
    <source>
        <dbReference type="Proteomes" id="UP000823399"/>
    </source>
</evidence>
<dbReference type="GeneID" id="64703731"/>
<evidence type="ECO:0000313" key="2">
    <source>
        <dbReference type="EMBL" id="KAG2108729.1"/>
    </source>
</evidence>
<feature type="coiled-coil region" evidence="1">
    <location>
        <begin position="45"/>
        <end position="76"/>
    </location>
</feature>
<reference evidence="2" key="1">
    <citation type="journal article" date="2020" name="New Phytol.">
        <title>Comparative genomics reveals dynamic genome evolution in host specialist ectomycorrhizal fungi.</title>
        <authorList>
            <person name="Lofgren L.A."/>
            <person name="Nguyen N.H."/>
            <person name="Vilgalys R."/>
            <person name="Ruytinx J."/>
            <person name="Liao H.L."/>
            <person name="Branco S."/>
            <person name="Kuo A."/>
            <person name="LaButti K."/>
            <person name="Lipzen A."/>
            <person name="Andreopoulos W."/>
            <person name="Pangilinan J."/>
            <person name="Riley R."/>
            <person name="Hundley H."/>
            <person name="Na H."/>
            <person name="Barry K."/>
            <person name="Grigoriev I.V."/>
            <person name="Stajich J.E."/>
            <person name="Kennedy P.G."/>
        </authorList>
    </citation>
    <scope>NUCLEOTIDE SEQUENCE</scope>
    <source>
        <strain evidence="2">FC423</strain>
    </source>
</reference>
<accession>A0A9P7F6K3</accession>
<proteinExistence type="predicted"/>
<evidence type="ECO:0000256" key="1">
    <source>
        <dbReference type="SAM" id="Coils"/>
    </source>
</evidence>
<keyword evidence="1" id="KW-0175">Coiled coil</keyword>
<protein>
    <submittedName>
        <fullName evidence="2">Uncharacterized protein</fullName>
    </submittedName>
</protein>
<organism evidence="2 3">
    <name type="scientific">Suillus discolor</name>
    <dbReference type="NCBI Taxonomy" id="1912936"/>
    <lineage>
        <taxon>Eukaryota</taxon>
        <taxon>Fungi</taxon>
        <taxon>Dikarya</taxon>
        <taxon>Basidiomycota</taxon>
        <taxon>Agaricomycotina</taxon>
        <taxon>Agaricomycetes</taxon>
        <taxon>Agaricomycetidae</taxon>
        <taxon>Boletales</taxon>
        <taxon>Suillineae</taxon>
        <taxon>Suillaceae</taxon>
        <taxon>Suillus</taxon>
    </lineage>
</organism>
<comment type="caution">
    <text evidence="2">The sequence shown here is derived from an EMBL/GenBank/DDBJ whole genome shotgun (WGS) entry which is preliminary data.</text>
</comment>
<dbReference type="OrthoDB" id="2671357at2759"/>
<dbReference type="RefSeq" id="XP_041293099.1">
    <property type="nucleotide sequence ID" value="XM_041441472.1"/>
</dbReference>
<dbReference type="Proteomes" id="UP000823399">
    <property type="component" value="Unassembled WGS sequence"/>
</dbReference>